<accession>A0AAV8P498</accession>
<dbReference type="FunFam" id="2.170.150.80:FF:000006">
    <property type="entry name" value="NAC domain-containing protein 100-like"/>
    <property type="match status" value="1"/>
</dbReference>
<keyword evidence="3" id="KW-0804">Transcription</keyword>
<keyword evidence="2" id="KW-0238">DNA-binding</keyword>
<name>A0AAV8P498_ENSVE</name>
<protein>
    <recommendedName>
        <fullName evidence="5">NAC domain-containing protein</fullName>
    </recommendedName>
</protein>
<dbReference type="PANTHER" id="PTHR31744:SF92">
    <property type="entry name" value="NAC DOMAIN-CONTAINING PROTEIN 87"/>
    <property type="match status" value="1"/>
</dbReference>
<feature type="domain" description="NAC" evidence="5">
    <location>
        <begin position="8"/>
        <end position="159"/>
    </location>
</feature>
<dbReference type="Proteomes" id="UP001222027">
    <property type="component" value="Unassembled WGS sequence"/>
</dbReference>
<proteinExistence type="predicted"/>
<dbReference type="GO" id="GO:0003677">
    <property type="term" value="F:DNA binding"/>
    <property type="evidence" value="ECO:0007669"/>
    <property type="project" value="UniProtKB-KW"/>
</dbReference>
<dbReference type="Gene3D" id="2.170.150.80">
    <property type="entry name" value="NAC domain"/>
    <property type="match status" value="1"/>
</dbReference>
<gene>
    <name evidence="6" type="ORF">OPV22_034422</name>
</gene>
<keyword evidence="4" id="KW-0539">Nucleus</keyword>
<dbReference type="AlphaFoldDB" id="A0AAV8P498"/>
<sequence>MEDDCMGLPPGFRFHPTDEEIITHYLSPKVINKSFSARAMGEVDLNKCEPWDLPAKARMGEKEWYFFCQRDRKYPTGMRTNRATEAGYWKATGKDKEIHNGRVELVGMKKTLVFYRGRAPKGLKTNWVMHEFRLDGKSPFPNIPKSAKDEWAVCKVFHKKMETKSRIPPPESQGVNSLAEDFFDSATTLPPLVDPPYLNTNAVPSFSAMMGMEHEQAMNHRVISNPPHKSTSRPQLLPQSSYFHQQEAMVRVISNPPHKSTSRPQLLPQSSYFHQQEAMVRAFAAVNDASSACPSQDTDLRTDRTTEISSMVSARFVDFVHPSSGPAMDLESIWDLK</sequence>
<dbReference type="Pfam" id="PF02365">
    <property type="entry name" value="NAM"/>
    <property type="match status" value="1"/>
</dbReference>
<comment type="caution">
    <text evidence="6">The sequence shown here is derived from an EMBL/GenBank/DDBJ whole genome shotgun (WGS) entry which is preliminary data.</text>
</comment>
<organism evidence="6 7">
    <name type="scientific">Ensete ventricosum</name>
    <name type="common">Abyssinian banana</name>
    <name type="synonym">Musa ensete</name>
    <dbReference type="NCBI Taxonomy" id="4639"/>
    <lineage>
        <taxon>Eukaryota</taxon>
        <taxon>Viridiplantae</taxon>
        <taxon>Streptophyta</taxon>
        <taxon>Embryophyta</taxon>
        <taxon>Tracheophyta</taxon>
        <taxon>Spermatophyta</taxon>
        <taxon>Magnoliopsida</taxon>
        <taxon>Liliopsida</taxon>
        <taxon>Zingiberales</taxon>
        <taxon>Musaceae</taxon>
        <taxon>Ensete</taxon>
    </lineage>
</organism>
<dbReference type="GO" id="GO:0005634">
    <property type="term" value="C:nucleus"/>
    <property type="evidence" value="ECO:0007669"/>
    <property type="project" value="UniProtKB-ARBA"/>
</dbReference>
<dbReference type="PANTHER" id="PTHR31744">
    <property type="entry name" value="PROTEIN CUP-SHAPED COTYLEDON 2-RELATED"/>
    <property type="match status" value="1"/>
</dbReference>
<evidence type="ECO:0000256" key="3">
    <source>
        <dbReference type="ARBA" id="ARBA00023163"/>
    </source>
</evidence>
<evidence type="ECO:0000256" key="4">
    <source>
        <dbReference type="ARBA" id="ARBA00023242"/>
    </source>
</evidence>
<dbReference type="PROSITE" id="PS51005">
    <property type="entry name" value="NAC"/>
    <property type="match status" value="1"/>
</dbReference>
<evidence type="ECO:0000256" key="1">
    <source>
        <dbReference type="ARBA" id="ARBA00023015"/>
    </source>
</evidence>
<reference evidence="6 7" key="1">
    <citation type="submission" date="2022-12" db="EMBL/GenBank/DDBJ databases">
        <title>Chromosome-scale assembly of the Ensete ventricosum genome.</title>
        <authorList>
            <person name="Dussert Y."/>
            <person name="Stocks J."/>
            <person name="Wendawek A."/>
            <person name="Woldeyes F."/>
            <person name="Nichols R.A."/>
            <person name="Borrell J.S."/>
        </authorList>
    </citation>
    <scope>NUCLEOTIDE SEQUENCE [LARGE SCALE GENOMIC DNA]</scope>
    <source>
        <strain evidence="7">cv. Maze</strain>
        <tissue evidence="6">Seeds</tissue>
    </source>
</reference>
<dbReference type="GO" id="GO:0006355">
    <property type="term" value="P:regulation of DNA-templated transcription"/>
    <property type="evidence" value="ECO:0007669"/>
    <property type="project" value="InterPro"/>
</dbReference>
<dbReference type="EMBL" id="JAQQAF010000009">
    <property type="protein sequence ID" value="KAJ8461496.1"/>
    <property type="molecule type" value="Genomic_DNA"/>
</dbReference>
<keyword evidence="7" id="KW-1185">Reference proteome</keyword>
<evidence type="ECO:0000256" key="2">
    <source>
        <dbReference type="ARBA" id="ARBA00023125"/>
    </source>
</evidence>
<dbReference type="InterPro" id="IPR036093">
    <property type="entry name" value="NAC_dom_sf"/>
</dbReference>
<evidence type="ECO:0000313" key="6">
    <source>
        <dbReference type="EMBL" id="KAJ8461496.1"/>
    </source>
</evidence>
<dbReference type="InterPro" id="IPR003441">
    <property type="entry name" value="NAC-dom"/>
</dbReference>
<keyword evidence="1" id="KW-0805">Transcription regulation</keyword>
<evidence type="ECO:0000313" key="7">
    <source>
        <dbReference type="Proteomes" id="UP001222027"/>
    </source>
</evidence>
<dbReference type="SUPFAM" id="SSF101941">
    <property type="entry name" value="NAC domain"/>
    <property type="match status" value="1"/>
</dbReference>
<evidence type="ECO:0000259" key="5">
    <source>
        <dbReference type="PROSITE" id="PS51005"/>
    </source>
</evidence>